<dbReference type="EMBL" id="JAGSCS010000002">
    <property type="protein sequence ID" value="MBR0575234.1"/>
    <property type="molecule type" value="Genomic_DNA"/>
</dbReference>
<evidence type="ECO:0008006" key="3">
    <source>
        <dbReference type="Google" id="ProtNLM"/>
    </source>
</evidence>
<evidence type="ECO:0000313" key="2">
    <source>
        <dbReference type="Proteomes" id="UP000675379"/>
    </source>
</evidence>
<reference evidence="1" key="1">
    <citation type="submission" date="2021-04" db="EMBL/GenBank/DDBJ databases">
        <title>Proteiniclasticum sedimins sp. nov., an obligate anaerobic bacterium isolated from anaerobic sludge.</title>
        <authorList>
            <person name="Liu J."/>
        </authorList>
    </citation>
    <scope>NUCLEOTIDE SEQUENCE</scope>
    <source>
        <strain evidence="1">BAD-10</strain>
    </source>
</reference>
<dbReference type="Pfam" id="PF16264">
    <property type="entry name" value="SatD"/>
    <property type="match status" value="1"/>
</dbReference>
<dbReference type="RefSeq" id="WP_211799747.1">
    <property type="nucleotide sequence ID" value="NZ_JAGSCS010000002.1"/>
</dbReference>
<protein>
    <recommendedName>
        <fullName evidence="3">DNA-binding protein</fullName>
    </recommendedName>
</protein>
<gene>
    <name evidence="1" type="ORF">KCG48_02660</name>
</gene>
<comment type="caution">
    <text evidence="1">The sequence shown here is derived from an EMBL/GenBank/DDBJ whole genome shotgun (WGS) entry which is preliminary data.</text>
</comment>
<accession>A0A941HPD9</accession>
<name>A0A941HPD9_9CLOT</name>
<organism evidence="1 2">
    <name type="scientific">Proteiniclasticum sediminis</name>
    <dbReference type="NCBI Taxonomy" id="2804028"/>
    <lineage>
        <taxon>Bacteria</taxon>
        <taxon>Bacillati</taxon>
        <taxon>Bacillota</taxon>
        <taxon>Clostridia</taxon>
        <taxon>Eubacteriales</taxon>
        <taxon>Clostridiaceae</taxon>
        <taxon>Proteiniclasticum</taxon>
    </lineage>
</organism>
<sequence length="223" mass="25563">MYFAMMGEVILRKGDSLQGEKSRQLSHTLEKINTRYAEELAVNFSPWGETRFQGVFFRAEKLLEALDQLRIFLEPWTFRFGIGIGAMDLRSHAGTEMRADGPALWNAEEALRVLESRNDYGVSKVLIKADEHEEILRALNENARLCDFIESRWRGTQKTTVDQAILHHGHDLSVKQTELAELLGISSQALNQRIKSSGFYTYLRAKKEMARLLDEVWGEGESR</sequence>
<proteinExistence type="predicted"/>
<dbReference type="InterPro" id="IPR032580">
    <property type="entry name" value="SatD"/>
</dbReference>
<evidence type="ECO:0000313" key="1">
    <source>
        <dbReference type="EMBL" id="MBR0575234.1"/>
    </source>
</evidence>
<keyword evidence="2" id="KW-1185">Reference proteome</keyword>
<dbReference type="AlphaFoldDB" id="A0A941HPD9"/>
<dbReference type="Proteomes" id="UP000675379">
    <property type="component" value="Unassembled WGS sequence"/>
</dbReference>